<evidence type="ECO:0000259" key="8">
    <source>
        <dbReference type="PROSITE" id="PS50042"/>
    </source>
</evidence>
<dbReference type="PANTHER" id="PTHR30221">
    <property type="entry name" value="SMALL-CONDUCTANCE MECHANOSENSITIVE CHANNEL"/>
    <property type="match status" value="1"/>
</dbReference>
<evidence type="ECO:0000313" key="9">
    <source>
        <dbReference type="EMBL" id="MFB2895344.1"/>
    </source>
</evidence>
<dbReference type="PRINTS" id="PR00103">
    <property type="entry name" value="CAMPKINASE"/>
</dbReference>
<dbReference type="RefSeq" id="WP_413264983.1">
    <property type="nucleotide sequence ID" value="NZ_JBHFNR010000153.1"/>
</dbReference>
<gene>
    <name evidence="9" type="ORF">ACE1CI_20755</name>
</gene>
<dbReference type="Gene3D" id="2.30.30.60">
    <property type="match status" value="1"/>
</dbReference>
<dbReference type="SUPFAM" id="SSF82689">
    <property type="entry name" value="Mechanosensitive channel protein MscS (YggB), C-terminal domain"/>
    <property type="match status" value="1"/>
</dbReference>
<dbReference type="InterPro" id="IPR010920">
    <property type="entry name" value="LSM_dom_sf"/>
</dbReference>
<dbReference type="Gene3D" id="2.60.120.10">
    <property type="entry name" value="Jelly Rolls"/>
    <property type="match status" value="1"/>
</dbReference>
<feature type="transmembrane region" description="Helical" evidence="7">
    <location>
        <begin position="12"/>
        <end position="29"/>
    </location>
</feature>
<dbReference type="SUPFAM" id="SSF82861">
    <property type="entry name" value="Mechanosensitive channel protein MscS (YggB), transmembrane region"/>
    <property type="match status" value="1"/>
</dbReference>
<comment type="subcellular location">
    <subcellularLocation>
        <location evidence="1">Cell membrane</location>
        <topology evidence="1">Multi-pass membrane protein</topology>
    </subcellularLocation>
</comment>
<dbReference type="Pfam" id="PF21082">
    <property type="entry name" value="MS_channel_3rd"/>
    <property type="match status" value="1"/>
</dbReference>
<dbReference type="InterPro" id="IPR018490">
    <property type="entry name" value="cNMP-bd_dom_sf"/>
</dbReference>
<dbReference type="InterPro" id="IPR011014">
    <property type="entry name" value="MscS_channel_TM-2"/>
</dbReference>
<dbReference type="PROSITE" id="PS50042">
    <property type="entry name" value="CNMP_BINDING_3"/>
    <property type="match status" value="1"/>
</dbReference>
<name>A0ABV4XUF2_9CYAN</name>
<keyword evidence="3" id="KW-1003">Cell membrane</keyword>
<dbReference type="SUPFAM" id="SSF50182">
    <property type="entry name" value="Sm-like ribonucleoproteins"/>
    <property type="match status" value="1"/>
</dbReference>
<dbReference type="EMBL" id="JBHFNR010000153">
    <property type="protein sequence ID" value="MFB2895344.1"/>
    <property type="molecule type" value="Genomic_DNA"/>
</dbReference>
<evidence type="ECO:0000256" key="4">
    <source>
        <dbReference type="ARBA" id="ARBA00022692"/>
    </source>
</evidence>
<sequence>MNNTTIESTLLVWSIALVVGFPFLIIILGEAIHRLKRRGKPLAATLLVVRNLILPVLVFMLFMQQVLKLNPNDNLIKAVQTLLWICVIHAALSLLNVILFEQAEANTWRARFPKLLVDLSRLLLILLGTAIVLASVWNADLAGLVTALGVSSIVIGLALQDTLGSVMSGIALLFERPFSVGDWLKVGDIVGQVIDINWRAVRLQTFDREMIVIPHKVISGETIRNFSQPLYLHAERIKIGFSYSDPPNLAKQVLKSTALSTQGIISDPEPQIFTVSYDDSSVTYEVKFFIENYSELEEIRDRFMTRIWYAAQRSNLTIPFPIRTLYHFHGPTSRSQGTKKFAESLQSIPAFVPLNKEQANLDNLSQGIVLHHFGAGEKVVQQGYPVNDLYIIISGKALLTTTDEWGTEHEVLPLKAGEFFGEMALFSGEPSAVSVTAVNDLEVMIISATIVNQMIERQPSFAREIGQILEIRRRAIQVVKQSSS</sequence>
<dbReference type="InterPro" id="IPR023408">
    <property type="entry name" value="MscS_beta-dom_sf"/>
</dbReference>
<dbReference type="PANTHER" id="PTHR30221:SF1">
    <property type="entry name" value="SMALL-CONDUCTANCE MECHANOSENSITIVE CHANNEL"/>
    <property type="match status" value="1"/>
</dbReference>
<protein>
    <submittedName>
        <fullName evidence="9">Mechanosensitive ion channel domain-containing protein</fullName>
    </submittedName>
</protein>
<dbReference type="InterPro" id="IPR014710">
    <property type="entry name" value="RmlC-like_jellyroll"/>
</dbReference>
<evidence type="ECO:0000256" key="7">
    <source>
        <dbReference type="SAM" id="Phobius"/>
    </source>
</evidence>
<dbReference type="InterPro" id="IPR000595">
    <property type="entry name" value="cNMP-bd_dom"/>
</dbReference>
<proteinExistence type="inferred from homology"/>
<dbReference type="CDD" id="cd00038">
    <property type="entry name" value="CAP_ED"/>
    <property type="match status" value="1"/>
</dbReference>
<dbReference type="SUPFAM" id="SSF51206">
    <property type="entry name" value="cAMP-binding domain-like"/>
    <property type="match status" value="1"/>
</dbReference>
<evidence type="ECO:0000313" key="10">
    <source>
        <dbReference type="Proteomes" id="UP001576784"/>
    </source>
</evidence>
<dbReference type="InterPro" id="IPR045275">
    <property type="entry name" value="MscS_archaea/bacteria_type"/>
</dbReference>
<evidence type="ECO:0000256" key="1">
    <source>
        <dbReference type="ARBA" id="ARBA00004651"/>
    </source>
</evidence>
<comment type="caution">
    <text evidence="9">The sequence shown here is derived from an EMBL/GenBank/DDBJ whole genome shotgun (WGS) entry which is preliminary data.</text>
</comment>
<accession>A0ABV4XUF2</accession>
<dbReference type="InterPro" id="IPR006685">
    <property type="entry name" value="MscS_channel_2nd"/>
</dbReference>
<keyword evidence="5 7" id="KW-1133">Transmembrane helix</keyword>
<dbReference type="InterPro" id="IPR011066">
    <property type="entry name" value="MscS_channel_C_sf"/>
</dbReference>
<evidence type="ECO:0000256" key="2">
    <source>
        <dbReference type="ARBA" id="ARBA00008017"/>
    </source>
</evidence>
<comment type="similarity">
    <text evidence="2">Belongs to the MscS (TC 1.A.23) family.</text>
</comment>
<feature type="transmembrane region" description="Helical" evidence="7">
    <location>
        <begin position="82"/>
        <end position="103"/>
    </location>
</feature>
<keyword evidence="10" id="KW-1185">Reference proteome</keyword>
<dbReference type="Proteomes" id="UP001576784">
    <property type="component" value="Unassembled WGS sequence"/>
</dbReference>
<dbReference type="SMART" id="SM00100">
    <property type="entry name" value="cNMP"/>
    <property type="match status" value="1"/>
</dbReference>
<feature type="transmembrane region" description="Helical" evidence="7">
    <location>
        <begin position="115"/>
        <end position="135"/>
    </location>
</feature>
<reference evidence="9 10" key="1">
    <citation type="submission" date="2024-09" db="EMBL/GenBank/DDBJ databases">
        <title>Floridaenema gen nov. (Aerosakkonemataceae, Aerosakkonematales ord. nov., Cyanobacteria) from benthic tropical and subtropical fresh waters, with the description of four new species.</title>
        <authorList>
            <person name="Moretto J.A."/>
            <person name="Berthold D.E."/>
            <person name="Lefler F.W."/>
            <person name="Huang I.-S."/>
            <person name="Laughinghouse H. IV."/>
        </authorList>
    </citation>
    <scope>NUCLEOTIDE SEQUENCE [LARGE SCALE GENOMIC DNA]</scope>
    <source>
        <strain evidence="9 10">BLCC-F50</strain>
    </source>
</reference>
<evidence type="ECO:0000256" key="6">
    <source>
        <dbReference type="ARBA" id="ARBA00023136"/>
    </source>
</evidence>
<keyword evidence="6 7" id="KW-0472">Membrane</keyword>
<organism evidence="9 10">
    <name type="scientific">Floridaenema flaviceps BLCC-F50</name>
    <dbReference type="NCBI Taxonomy" id="3153642"/>
    <lineage>
        <taxon>Bacteria</taxon>
        <taxon>Bacillati</taxon>
        <taxon>Cyanobacteriota</taxon>
        <taxon>Cyanophyceae</taxon>
        <taxon>Oscillatoriophycideae</taxon>
        <taxon>Aerosakkonematales</taxon>
        <taxon>Aerosakkonemataceae</taxon>
        <taxon>Floridanema</taxon>
        <taxon>Floridanema flaviceps</taxon>
    </lineage>
</organism>
<dbReference type="Gene3D" id="3.30.70.100">
    <property type="match status" value="1"/>
</dbReference>
<feature type="domain" description="Cyclic nucleotide-binding" evidence="8">
    <location>
        <begin position="352"/>
        <end position="455"/>
    </location>
</feature>
<dbReference type="InterPro" id="IPR049278">
    <property type="entry name" value="MS_channel_C"/>
</dbReference>
<keyword evidence="4 7" id="KW-0812">Transmembrane</keyword>
<feature type="transmembrane region" description="Helical" evidence="7">
    <location>
        <begin position="41"/>
        <end position="62"/>
    </location>
</feature>
<dbReference type="Gene3D" id="1.10.287.1260">
    <property type="match status" value="1"/>
</dbReference>
<dbReference type="Pfam" id="PF00027">
    <property type="entry name" value="cNMP_binding"/>
    <property type="match status" value="1"/>
</dbReference>
<evidence type="ECO:0000256" key="5">
    <source>
        <dbReference type="ARBA" id="ARBA00022989"/>
    </source>
</evidence>
<dbReference type="Pfam" id="PF00924">
    <property type="entry name" value="MS_channel_2nd"/>
    <property type="match status" value="1"/>
</dbReference>
<evidence type="ECO:0000256" key="3">
    <source>
        <dbReference type="ARBA" id="ARBA00022475"/>
    </source>
</evidence>